<dbReference type="EMBL" id="KQ947434">
    <property type="protein sequence ID" value="KUJ08864.1"/>
    <property type="molecule type" value="Genomic_DNA"/>
</dbReference>
<sequence>MLTNGKEVLGRKQDAGSSLLLLPPSPIFLYLTRYLSGGFRHSAQMQARTRGGTGTSRETIPSLFICEEWKTDHLSGMSTPYFPINQTTRYKI</sequence>
<dbReference type="GeneID" id="28816489"/>
<keyword evidence="2" id="KW-1185">Reference proteome</keyword>
<proteinExistence type="predicted"/>
<protein>
    <submittedName>
        <fullName evidence="1">Uncharacterized protein</fullName>
    </submittedName>
</protein>
<dbReference type="Proteomes" id="UP000070700">
    <property type="component" value="Unassembled WGS sequence"/>
</dbReference>
<dbReference type="KEGG" id="psco:LY89DRAFT_327913"/>
<gene>
    <name evidence="1" type="ORF">LY89DRAFT_327913</name>
</gene>
<dbReference type="RefSeq" id="XP_018063219.1">
    <property type="nucleotide sequence ID" value="XM_018206763.1"/>
</dbReference>
<dbReference type="AlphaFoldDB" id="A0A132BAH7"/>
<name>A0A132BAH7_MOLSC</name>
<dbReference type="InParanoid" id="A0A132BAH7"/>
<organism evidence="1 2">
    <name type="scientific">Mollisia scopiformis</name>
    <name type="common">Conifer needle endophyte fungus</name>
    <name type="synonym">Phialocephala scopiformis</name>
    <dbReference type="NCBI Taxonomy" id="149040"/>
    <lineage>
        <taxon>Eukaryota</taxon>
        <taxon>Fungi</taxon>
        <taxon>Dikarya</taxon>
        <taxon>Ascomycota</taxon>
        <taxon>Pezizomycotina</taxon>
        <taxon>Leotiomycetes</taxon>
        <taxon>Helotiales</taxon>
        <taxon>Mollisiaceae</taxon>
        <taxon>Mollisia</taxon>
    </lineage>
</organism>
<reference evidence="1 2" key="1">
    <citation type="submission" date="2015-10" db="EMBL/GenBank/DDBJ databases">
        <title>Full genome of DAOMC 229536 Phialocephala scopiformis, a fungal endophyte of spruce producing the potent anti-insectan compound rugulosin.</title>
        <authorList>
            <consortium name="DOE Joint Genome Institute"/>
            <person name="Walker A.K."/>
            <person name="Frasz S.L."/>
            <person name="Seifert K.A."/>
            <person name="Miller J.D."/>
            <person name="Mondo S.J."/>
            <person name="Labutti K."/>
            <person name="Lipzen A."/>
            <person name="Dockter R."/>
            <person name="Kennedy M."/>
            <person name="Grigoriev I.V."/>
            <person name="Spatafora J.W."/>
        </authorList>
    </citation>
    <scope>NUCLEOTIDE SEQUENCE [LARGE SCALE GENOMIC DNA]</scope>
    <source>
        <strain evidence="1 2">CBS 120377</strain>
    </source>
</reference>
<accession>A0A132BAH7</accession>
<evidence type="ECO:0000313" key="2">
    <source>
        <dbReference type="Proteomes" id="UP000070700"/>
    </source>
</evidence>
<evidence type="ECO:0000313" key="1">
    <source>
        <dbReference type="EMBL" id="KUJ08864.1"/>
    </source>
</evidence>